<evidence type="ECO:0000313" key="5">
    <source>
        <dbReference type="Proteomes" id="UP000823858"/>
    </source>
</evidence>
<evidence type="ECO:0000256" key="1">
    <source>
        <dbReference type="SAM" id="MobiDB-lite"/>
    </source>
</evidence>
<evidence type="ECO:0000259" key="3">
    <source>
        <dbReference type="Pfam" id="PF24837"/>
    </source>
</evidence>
<reference evidence="4" key="1">
    <citation type="journal article" date="2021" name="PeerJ">
        <title>Extensive microbial diversity within the chicken gut microbiome revealed by metagenomics and culture.</title>
        <authorList>
            <person name="Gilroy R."/>
            <person name="Ravi A."/>
            <person name="Getino M."/>
            <person name="Pursley I."/>
            <person name="Horton D.L."/>
            <person name="Alikhan N.F."/>
            <person name="Baker D."/>
            <person name="Gharbi K."/>
            <person name="Hall N."/>
            <person name="Watson M."/>
            <person name="Adriaenssens E.M."/>
            <person name="Foster-Nyarko E."/>
            <person name="Jarju S."/>
            <person name="Secka A."/>
            <person name="Antonio M."/>
            <person name="Oren A."/>
            <person name="Chaudhuri R.R."/>
            <person name="La Ragione R."/>
            <person name="Hildebrand F."/>
            <person name="Pallen M.J."/>
        </authorList>
    </citation>
    <scope>NUCLEOTIDE SEQUENCE</scope>
    <source>
        <strain evidence="4">ChiHjej13B12-4958</strain>
    </source>
</reference>
<dbReference type="InterPro" id="IPR056303">
    <property type="entry name" value="AMIN-like"/>
</dbReference>
<dbReference type="PROSITE" id="PS51257">
    <property type="entry name" value="PROKAR_LIPOPROTEIN"/>
    <property type="match status" value="1"/>
</dbReference>
<accession>A0A9D2QD94</accession>
<feature type="domain" description="AMIN-like" evidence="3">
    <location>
        <begin position="135"/>
        <end position="205"/>
    </location>
</feature>
<feature type="domain" description="AMIN-like" evidence="3">
    <location>
        <begin position="97"/>
        <end position="128"/>
    </location>
</feature>
<name>A0A9D2QD94_9CORY</name>
<feature type="region of interest" description="Disordered" evidence="1">
    <location>
        <begin position="53"/>
        <end position="93"/>
    </location>
</feature>
<feature type="signal peptide" evidence="2">
    <location>
        <begin position="1"/>
        <end position="27"/>
    </location>
</feature>
<sequence length="206" mass="21070">MRTPLNTRRTTTSSIVASVVAGGCLCAALVACSDAGDGEDGPELMSGRIGSEVQSTATGHAPGAELSRPAPRSSDESDPLTGAQPKDVLPSEGAELSITEVRAGTHDDFDRIVVELDGSGSPGWKVTPDESDGGLEITVRGLKPSGSPEESPRVSNAANTEVTSVDVDGANNGSRRIMVGVKDASADYSVSLLSSPSRLVVDIIHS</sequence>
<evidence type="ECO:0000313" key="4">
    <source>
        <dbReference type="EMBL" id="HJC85426.1"/>
    </source>
</evidence>
<proteinExistence type="predicted"/>
<protein>
    <recommendedName>
        <fullName evidence="3">AMIN-like domain-containing protein</fullName>
    </recommendedName>
</protein>
<organism evidence="4 5">
    <name type="scientific">Candidatus Corynebacterium faecigallinarum</name>
    <dbReference type="NCBI Taxonomy" id="2838528"/>
    <lineage>
        <taxon>Bacteria</taxon>
        <taxon>Bacillati</taxon>
        <taxon>Actinomycetota</taxon>
        <taxon>Actinomycetes</taxon>
        <taxon>Mycobacteriales</taxon>
        <taxon>Corynebacteriaceae</taxon>
        <taxon>Corynebacterium</taxon>
    </lineage>
</organism>
<keyword evidence="2" id="KW-0732">Signal</keyword>
<dbReference type="Proteomes" id="UP000823858">
    <property type="component" value="Unassembled WGS sequence"/>
</dbReference>
<comment type="caution">
    <text evidence="4">The sequence shown here is derived from an EMBL/GenBank/DDBJ whole genome shotgun (WGS) entry which is preliminary data.</text>
</comment>
<dbReference type="AlphaFoldDB" id="A0A9D2QD94"/>
<dbReference type="EMBL" id="DWVP01000019">
    <property type="protein sequence ID" value="HJC85426.1"/>
    <property type="molecule type" value="Genomic_DNA"/>
</dbReference>
<reference evidence="4" key="2">
    <citation type="submission" date="2021-04" db="EMBL/GenBank/DDBJ databases">
        <authorList>
            <person name="Gilroy R."/>
        </authorList>
    </citation>
    <scope>NUCLEOTIDE SEQUENCE</scope>
    <source>
        <strain evidence="4">ChiHjej13B12-4958</strain>
    </source>
</reference>
<gene>
    <name evidence="4" type="ORF">H9751_07770</name>
</gene>
<evidence type="ECO:0000256" key="2">
    <source>
        <dbReference type="SAM" id="SignalP"/>
    </source>
</evidence>
<dbReference type="Pfam" id="PF24837">
    <property type="entry name" value="AMIN-like"/>
    <property type="match status" value="2"/>
</dbReference>
<feature type="chain" id="PRO_5039227147" description="AMIN-like domain-containing protein" evidence="2">
    <location>
        <begin position="28"/>
        <end position="206"/>
    </location>
</feature>